<evidence type="ECO:0000256" key="3">
    <source>
        <dbReference type="ARBA" id="ARBA00022741"/>
    </source>
</evidence>
<dbReference type="PROSITE" id="PS50011">
    <property type="entry name" value="PROTEIN_KINASE_DOM"/>
    <property type="match status" value="1"/>
</dbReference>
<dbReference type="VEuPathDB" id="ToxoDB:ENH_00007470"/>
<feature type="region of interest" description="Disordered" evidence="6">
    <location>
        <begin position="458"/>
        <end position="493"/>
    </location>
</feature>
<evidence type="ECO:0000256" key="5">
    <source>
        <dbReference type="ARBA" id="ARBA00022840"/>
    </source>
</evidence>
<sequence length="493" mass="53703">MRLNKVADVRMERHAMLRLNEPGHPNVVRLVDTFKDEFRVCFLYQLAEGGELWDHVKFAGILDKQWALAIIAQLVSALEYIHSKNIVHRDLKAENIVLSREGLIKIIDFGSAMDLDHPEVEAPGLGARTPAVAGSLGGGLRAIRRPTFQHFVGTPQFMAPEAIKNKDSGKLRDLWSLGCTIYQILTGTPPFGGSTDYFILLRVESGALEFPPDFDPLARDLVERLLVAEPSQRLGAKGFEEIKQHPYFGSCFDLNSNCNASTRCSKAKWTKLDKKNTKVIYIKEEKEKQQSEPTTQDTSSSAAAEAESKREEEAETQKRTDSPEEKEKQQSEPTTQDTSSSAAAEAESKREEEAETQKRTDSPSASSSSSSSSSTNGSSSSSTNGSSIRSSSSSSSSSSGGVLGEGLLDLLVPVCVREGARKGPHSHLRLLVERLQYCLESQRQQFASECKLAEDWAKRHAQGPPASAAETESEAEGGGAEAAAAAGKRTAEQ</sequence>
<evidence type="ECO:0000313" key="8">
    <source>
        <dbReference type="EMBL" id="CDJ65555.1"/>
    </source>
</evidence>
<dbReference type="PANTHER" id="PTHR24353:SF143">
    <property type="entry name" value="PROTEIN KINASE DOMAIN-CONTAINING PROTEIN"/>
    <property type="match status" value="1"/>
</dbReference>
<feature type="domain" description="Protein kinase" evidence="7">
    <location>
        <begin position="1"/>
        <end position="248"/>
    </location>
</feature>
<evidence type="ECO:0000256" key="2">
    <source>
        <dbReference type="ARBA" id="ARBA00022679"/>
    </source>
</evidence>
<proteinExistence type="predicted"/>
<reference evidence="8" key="1">
    <citation type="submission" date="2013-10" db="EMBL/GenBank/DDBJ databases">
        <title>Genomic analysis of the causative agents of coccidiosis in chickens.</title>
        <authorList>
            <person name="Reid A.J."/>
            <person name="Blake D."/>
            <person name="Billington K."/>
            <person name="Browne H."/>
            <person name="Dunn M."/>
            <person name="Hung S."/>
            <person name="Kawahara F."/>
            <person name="Miranda-Saavedra D."/>
            <person name="Mourier T."/>
            <person name="Nagra H."/>
            <person name="Otto T.D."/>
            <person name="Rawlings N."/>
            <person name="Sanchez A."/>
            <person name="Sanders M."/>
            <person name="Subramaniam C."/>
            <person name="Tay Y."/>
            <person name="Dear P."/>
            <person name="Doerig C."/>
            <person name="Gruber A."/>
            <person name="Parkinson J."/>
            <person name="Shirley M."/>
            <person name="Wan K.L."/>
            <person name="Berriman M."/>
            <person name="Tomley F."/>
            <person name="Pain A."/>
        </authorList>
    </citation>
    <scope>NUCLEOTIDE SEQUENCE [LARGE SCALE GENOMIC DNA]</scope>
    <source>
        <strain evidence="8">Houghton</strain>
    </source>
</reference>
<dbReference type="GO" id="GO:0005524">
    <property type="term" value="F:ATP binding"/>
    <property type="evidence" value="ECO:0007669"/>
    <property type="project" value="UniProtKB-KW"/>
</dbReference>
<feature type="compositionally biased region" description="Basic and acidic residues" evidence="6">
    <location>
        <begin position="306"/>
        <end position="330"/>
    </location>
</feature>
<dbReference type="AlphaFoldDB" id="U6MV72"/>
<accession>U6MV72</accession>
<dbReference type="SUPFAM" id="SSF56112">
    <property type="entry name" value="Protein kinase-like (PK-like)"/>
    <property type="match status" value="1"/>
</dbReference>
<dbReference type="OrthoDB" id="347657at2759"/>
<organism evidence="8 9">
    <name type="scientific">Eimeria necatrix</name>
    <dbReference type="NCBI Taxonomy" id="51315"/>
    <lineage>
        <taxon>Eukaryota</taxon>
        <taxon>Sar</taxon>
        <taxon>Alveolata</taxon>
        <taxon>Apicomplexa</taxon>
        <taxon>Conoidasida</taxon>
        <taxon>Coccidia</taxon>
        <taxon>Eucoccidiorida</taxon>
        <taxon>Eimeriorina</taxon>
        <taxon>Eimeriidae</taxon>
        <taxon>Eimeria</taxon>
    </lineage>
</organism>
<dbReference type="GeneID" id="25470936"/>
<name>U6MV72_9EIME</name>
<evidence type="ECO:0000259" key="7">
    <source>
        <dbReference type="PROSITE" id="PS50011"/>
    </source>
</evidence>
<keyword evidence="4 8" id="KW-0418">Kinase</keyword>
<evidence type="ECO:0000313" key="9">
    <source>
        <dbReference type="Proteomes" id="UP000030754"/>
    </source>
</evidence>
<gene>
    <name evidence="8" type="ORF">ENH_00007470</name>
</gene>
<dbReference type="GO" id="GO:0005952">
    <property type="term" value="C:cAMP-dependent protein kinase complex"/>
    <property type="evidence" value="ECO:0007669"/>
    <property type="project" value="TreeGrafter"/>
</dbReference>
<dbReference type="InterPro" id="IPR011009">
    <property type="entry name" value="Kinase-like_dom_sf"/>
</dbReference>
<keyword evidence="2" id="KW-0808">Transferase</keyword>
<dbReference type="Proteomes" id="UP000030754">
    <property type="component" value="Unassembled WGS sequence"/>
</dbReference>
<dbReference type="GO" id="GO:0004691">
    <property type="term" value="F:cAMP-dependent protein kinase activity"/>
    <property type="evidence" value="ECO:0007669"/>
    <property type="project" value="TreeGrafter"/>
</dbReference>
<keyword evidence="9" id="KW-1185">Reference proteome</keyword>
<protein>
    <submittedName>
        <fullName evidence="8">AGC kinase, putative</fullName>
    </submittedName>
</protein>
<dbReference type="SMART" id="SM00220">
    <property type="entry name" value="S_TKc"/>
    <property type="match status" value="1"/>
</dbReference>
<keyword evidence="1" id="KW-0723">Serine/threonine-protein kinase</keyword>
<feature type="compositionally biased region" description="Low complexity" evidence="6">
    <location>
        <begin position="362"/>
        <end position="400"/>
    </location>
</feature>
<dbReference type="PROSITE" id="PS00108">
    <property type="entry name" value="PROTEIN_KINASE_ST"/>
    <property type="match status" value="1"/>
</dbReference>
<feature type="compositionally biased region" description="Basic and acidic residues" evidence="6">
    <location>
        <begin position="346"/>
        <end position="361"/>
    </location>
</feature>
<keyword evidence="5" id="KW-0067">ATP-binding</keyword>
<dbReference type="InterPro" id="IPR000719">
    <property type="entry name" value="Prot_kinase_dom"/>
</dbReference>
<dbReference type="PANTHER" id="PTHR24353">
    <property type="entry name" value="CYCLIC NUCLEOTIDE-DEPENDENT PROTEIN KINASE"/>
    <property type="match status" value="1"/>
</dbReference>
<reference evidence="8" key="2">
    <citation type="submission" date="2013-10" db="EMBL/GenBank/DDBJ databases">
        <authorList>
            <person name="Aslett M."/>
        </authorList>
    </citation>
    <scope>NUCLEOTIDE SEQUENCE [LARGE SCALE GENOMIC DNA]</scope>
    <source>
        <strain evidence="8">Houghton</strain>
    </source>
</reference>
<feature type="region of interest" description="Disordered" evidence="6">
    <location>
        <begin position="283"/>
        <end position="404"/>
    </location>
</feature>
<keyword evidence="3" id="KW-0547">Nucleotide-binding</keyword>
<dbReference type="InterPro" id="IPR008271">
    <property type="entry name" value="Ser/Thr_kinase_AS"/>
</dbReference>
<dbReference type="RefSeq" id="XP_013434022.1">
    <property type="nucleotide sequence ID" value="XM_013578568.1"/>
</dbReference>
<dbReference type="Gene3D" id="1.10.510.10">
    <property type="entry name" value="Transferase(Phosphotransferase) domain 1"/>
    <property type="match status" value="1"/>
</dbReference>
<dbReference type="Pfam" id="PF00069">
    <property type="entry name" value="Pkinase"/>
    <property type="match status" value="1"/>
</dbReference>
<evidence type="ECO:0000256" key="4">
    <source>
        <dbReference type="ARBA" id="ARBA00022777"/>
    </source>
</evidence>
<evidence type="ECO:0000256" key="6">
    <source>
        <dbReference type="SAM" id="MobiDB-lite"/>
    </source>
</evidence>
<evidence type="ECO:0000256" key="1">
    <source>
        <dbReference type="ARBA" id="ARBA00022527"/>
    </source>
</evidence>
<dbReference type="EMBL" id="HG723206">
    <property type="protein sequence ID" value="CDJ65555.1"/>
    <property type="molecule type" value="Genomic_DNA"/>
</dbReference>